<gene>
    <name evidence="4" type="ORF">SAMN05444271_10222</name>
</gene>
<evidence type="ECO:0000259" key="2">
    <source>
        <dbReference type="Pfam" id="PF02254"/>
    </source>
</evidence>
<organism evidence="4 5">
    <name type="scientific">Halohasta litchfieldiae</name>
    <dbReference type="NCBI Taxonomy" id="1073996"/>
    <lineage>
        <taxon>Archaea</taxon>
        <taxon>Methanobacteriati</taxon>
        <taxon>Methanobacteriota</taxon>
        <taxon>Stenosarchaea group</taxon>
        <taxon>Halobacteria</taxon>
        <taxon>Halobacteriales</taxon>
        <taxon>Haloferacaceae</taxon>
        <taxon>Halohasta</taxon>
    </lineage>
</organism>
<dbReference type="KEGG" id="hae:halTADL_3102"/>
<feature type="domain" description="DHHA1" evidence="3">
    <location>
        <begin position="357"/>
        <end position="443"/>
    </location>
</feature>
<dbReference type="AlphaFoldDB" id="A0A1H6RIW0"/>
<dbReference type="EMBL" id="FNYR01000002">
    <property type="protein sequence ID" value="SEI52457.1"/>
    <property type="molecule type" value="Genomic_DNA"/>
</dbReference>
<feature type="domain" description="DDH" evidence="1">
    <location>
        <begin position="152"/>
        <end position="297"/>
    </location>
</feature>
<dbReference type="Pfam" id="PF01368">
    <property type="entry name" value="DHH"/>
    <property type="match status" value="1"/>
</dbReference>
<dbReference type="SUPFAM" id="SSF51735">
    <property type="entry name" value="NAD(P)-binding Rossmann-fold domains"/>
    <property type="match status" value="1"/>
</dbReference>
<evidence type="ECO:0000259" key="1">
    <source>
        <dbReference type="Pfam" id="PF01368"/>
    </source>
</evidence>
<reference evidence="4 5" key="1">
    <citation type="submission" date="2016-10" db="EMBL/GenBank/DDBJ databases">
        <authorList>
            <person name="de Groot N.N."/>
        </authorList>
    </citation>
    <scope>NUCLEOTIDE SEQUENCE [LARGE SCALE GENOMIC DNA]</scope>
    <source>
        <strain evidence="4 5">DSM 22187</strain>
    </source>
</reference>
<dbReference type="Gene3D" id="3.40.50.720">
    <property type="entry name" value="NAD(P)-binding Rossmann-like Domain"/>
    <property type="match status" value="1"/>
</dbReference>
<protein>
    <submittedName>
        <fullName evidence="4">NanoRNase/pAp phosphatase, hydrolyzes c-di-AMP and oligoRNAs</fullName>
    </submittedName>
</protein>
<dbReference type="InterPro" id="IPR003156">
    <property type="entry name" value="DHHA1_dom"/>
</dbReference>
<dbReference type="Proteomes" id="UP000198888">
    <property type="component" value="Unassembled WGS sequence"/>
</dbReference>
<accession>A0A2H4Q613</accession>
<dbReference type="InterPro" id="IPR001667">
    <property type="entry name" value="DDH_dom"/>
</dbReference>
<dbReference type="RefSeq" id="WP_089670800.1">
    <property type="nucleotide sequence ID" value="NZ_CP024845.1"/>
</dbReference>
<dbReference type="PANTHER" id="PTHR47618:SF1">
    <property type="entry name" value="BIFUNCTIONAL OLIGORIBONUCLEASE AND PAP PHOSPHATASE NRNA"/>
    <property type="match status" value="1"/>
</dbReference>
<sequence length="485" mass="51585">MMRRLVLGDGALGRTLIDRAVSQPGELYVVTADSGWVTTLRDDSIAAVEGDPADPTQYPSAADIVVIAADDPAQTERITDTARQQFPDSMLLVTIGVDATAAQRRRLGEVADTVVDPREKITDRVIEATAHTQGGGMGLLLSTLRSLSKPLAVVAHDNPDPDAIASAVGLVRIAESVGVPAEACYFGEISHQENRALVNLLDLTLRPVDTDVFDPDDYGAIALVDHAQPGVNDSLPPETPVQIVVDHHPARMPIDTTDRYVDIRPDVGSTSTIITEYFRRLGISPDQQLSTALLYGIQTDTKRFTREVSEADFEAAATLTGTASEADLERIESPSVTPSVVETLATAIQRRDVRGSALATCVGAITDRDALAQAADDLLDMEGISTVLVYGYTEEMIYVSGRTRGGTVDLGETLREALDQIGSAGGHANMAGAQLPLGILNDLCESDELADVVHDLIAGRFFAALDAATESAEYMINPPLGGSKQ</sequence>
<proteinExistence type="predicted"/>
<dbReference type="SUPFAM" id="SSF64182">
    <property type="entry name" value="DHH phosphoesterases"/>
    <property type="match status" value="1"/>
</dbReference>
<dbReference type="Pfam" id="PF02272">
    <property type="entry name" value="DHHA1"/>
    <property type="match status" value="1"/>
</dbReference>
<dbReference type="InterPro" id="IPR036291">
    <property type="entry name" value="NAD(P)-bd_dom_sf"/>
</dbReference>
<dbReference type="PANTHER" id="PTHR47618">
    <property type="entry name" value="BIFUNCTIONAL OLIGORIBONUCLEASE AND PAP PHOSPHATASE NRNA"/>
    <property type="match status" value="1"/>
</dbReference>
<dbReference type="InterPro" id="IPR038763">
    <property type="entry name" value="DHH_sf"/>
</dbReference>
<evidence type="ECO:0000313" key="4">
    <source>
        <dbReference type="EMBL" id="SEI52457.1"/>
    </source>
</evidence>
<dbReference type="GeneID" id="35003870"/>
<evidence type="ECO:0000313" key="5">
    <source>
        <dbReference type="Proteomes" id="UP000198888"/>
    </source>
</evidence>
<dbReference type="OrthoDB" id="350705at2157"/>
<dbReference type="GO" id="GO:0006813">
    <property type="term" value="P:potassium ion transport"/>
    <property type="evidence" value="ECO:0007669"/>
    <property type="project" value="InterPro"/>
</dbReference>
<feature type="domain" description="RCK N-terminal" evidence="2">
    <location>
        <begin position="5"/>
        <end position="116"/>
    </location>
</feature>
<dbReference type="InterPro" id="IPR051319">
    <property type="entry name" value="Oligoribo/pAp-PDE_c-di-AMP_PDE"/>
</dbReference>
<dbReference type="InterPro" id="IPR003148">
    <property type="entry name" value="RCK_N"/>
</dbReference>
<accession>A0A1H6RIW0</accession>
<dbReference type="Gene3D" id="3.90.1640.10">
    <property type="entry name" value="inorganic pyrophosphatase (n-terminal core)"/>
    <property type="match status" value="1"/>
</dbReference>
<keyword evidence="5" id="KW-1185">Reference proteome</keyword>
<name>A0A1H6RIW0_9EURY</name>
<dbReference type="Pfam" id="PF02254">
    <property type="entry name" value="TrkA_N"/>
    <property type="match status" value="1"/>
</dbReference>
<evidence type="ECO:0000259" key="3">
    <source>
        <dbReference type="Pfam" id="PF02272"/>
    </source>
</evidence>
<dbReference type="GO" id="GO:0003676">
    <property type="term" value="F:nucleic acid binding"/>
    <property type="evidence" value="ECO:0007669"/>
    <property type="project" value="InterPro"/>
</dbReference>
<dbReference type="STRING" id="1073996.SAMN05444271_10222"/>